<feature type="domain" description="DUF6311" evidence="2">
    <location>
        <begin position="53"/>
        <end position="360"/>
    </location>
</feature>
<feature type="transmembrane region" description="Helical" evidence="1">
    <location>
        <begin position="195"/>
        <end position="213"/>
    </location>
</feature>
<feature type="transmembrane region" description="Helical" evidence="1">
    <location>
        <begin position="127"/>
        <end position="143"/>
    </location>
</feature>
<reference evidence="3 4" key="1">
    <citation type="journal article" date="2019" name="ISME J.">
        <title>Insights into ecological role of a new deltaproteobacterial order Candidatus Acidulodesulfobacterales by metagenomics and metatranscriptomics.</title>
        <authorList>
            <person name="Tan S."/>
            <person name="Liu J."/>
            <person name="Fang Y."/>
            <person name="Hedlund B.P."/>
            <person name="Lian Z.H."/>
            <person name="Huang L.Y."/>
            <person name="Li J.T."/>
            <person name="Huang L.N."/>
            <person name="Li W.J."/>
            <person name="Jiang H.C."/>
            <person name="Dong H.L."/>
            <person name="Shu W.S."/>
        </authorList>
    </citation>
    <scope>NUCLEOTIDE SEQUENCE [LARGE SCALE GENOMIC DNA]</scope>
    <source>
        <strain evidence="3">AP1</strain>
    </source>
</reference>
<feature type="transmembrane region" description="Helical" evidence="1">
    <location>
        <begin position="149"/>
        <end position="166"/>
    </location>
</feature>
<feature type="transmembrane region" description="Helical" evidence="1">
    <location>
        <begin position="266"/>
        <end position="286"/>
    </location>
</feature>
<name>A0A519BK24_9DELT</name>
<proteinExistence type="predicted"/>
<feature type="transmembrane region" description="Helical" evidence="1">
    <location>
        <begin position="327"/>
        <end position="346"/>
    </location>
</feature>
<evidence type="ECO:0000313" key="4">
    <source>
        <dbReference type="Proteomes" id="UP000319296"/>
    </source>
</evidence>
<evidence type="ECO:0000313" key="3">
    <source>
        <dbReference type="EMBL" id="RZD17617.1"/>
    </source>
</evidence>
<organism evidence="3 4">
    <name type="scientific">Candidatus Acididesulfobacter diazotrophicus</name>
    <dbReference type="NCBI Taxonomy" id="2597226"/>
    <lineage>
        <taxon>Bacteria</taxon>
        <taxon>Deltaproteobacteria</taxon>
        <taxon>Candidatus Acidulodesulfobacterales</taxon>
        <taxon>Candidatus Acididesulfobacter</taxon>
    </lineage>
</organism>
<feature type="transmembrane region" description="Helical" evidence="1">
    <location>
        <begin position="173"/>
        <end position="189"/>
    </location>
</feature>
<sequence length="566" mass="65401">MKKNYYTLSLFFILALFFWGLPMEFDFTNRLNISGDPAFFLWSLKWWPYAISHGLNPFLTKTFYSPFGQNLAWTTSIPSIALVMWPITDFFGVVFSYNLTTVLSLTLAPFGIYLINKQLGLKESSSIFGGIIFFFSSYIWGQLHGHLNLDIIFVIVFLCYLYILKFKGLISSRKYIILFAVLLAFQFGISNEIYATFVVFSFIALIILIIFYFKEKIITKKLTALGFNTMLGIAVSVILLLPYIYYMLSRHIPGSFNNNAFYVADPINYIVPTPITYFFGNLFLPISSKFAGNFSEEGAYLGLPLIFILISFLYLTFKNLKKQSKLYVFIALFLIICILFSFGPYLRILNHKIIPMPWIIFAHLPFIKQALPTRFTFYVDITTSIIAAIWFDKNNNKKLKYIIGGFTILFLLPNLNNYKGQNIKYPDFITSAVYKKYLTKGKNILVLPTYSQGGFSGPLWQQKTDFYFNLSEKIAGLPPKKFIQDGIEPIITIYNKKNKLSFFKYILKCKVKDIIISDKYNKFNKLIKGLFIKPIKIKGIKIYQINANTVRKDYADQNRKTSANSN</sequence>
<feature type="transmembrane region" description="Helical" evidence="1">
    <location>
        <begin position="225"/>
        <end position="246"/>
    </location>
</feature>
<evidence type="ECO:0000256" key="1">
    <source>
        <dbReference type="SAM" id="Phobius"/>
    </source>
</evidence>
<protein>
    <recommendedName>
        <fullName evidence="2">DUF6311 domain-containing protein</fullName>
    </recommendedName>
</protein>
<keyword evidence="1" id="KW-0472">Membrane</keyword>
<dbReference type="AlphaFoldDB" id="A0A519BK24"/>
<accession>A0A519BK24</accession>
<feature type="transmembrane region" description="Helical" evidence="1">
    <location>
        <begin position="94"/>
        <end position="115"/>
    </location>
</feature>
<feature type="transmembrane region" description="Helical" evidence="1">
    <location>
        <begin position="398"/>
        <end position="415"/>
    </location>
</feature>
<evidence type="ECO:0000259" key="2">
    <source>
        <dbReference type="Pfam" id="PF19830"/>
    </source>
</evidence>
<dbReference type="EMBL" id="SGBB01000029">
    <property type="protein sequence ID" value="RZD17617.1"/>
    <property type="molecule type" value="Genomic_DNA"/>
</dbReference>
<gene>
    <name evidence="3" type="ORF">EVG15_10285</name>
</gene>
<dbReference type="Proteomes" id="UP000319296">
    <property type="component" value="Unassembled WGS sequence"/>
</dbReference>
<feature type="transmembrane region" description="Helical" evidence="1">
    <location>
        <begin position="298"/>
        <end position="315"/>
    </location>
</feature>
<dbReference type="Pfam" id="PF19830">
    <property type="entry name" value="DUF6311"/>
    <property type="match status" value="1"/>
</dbReference>
<keyword evidence="1" id="KW-1133">Transmembrane helix</keyword>
<keyword evidence="1" id="KW-0812">Transmembrane</keyword>
<dbReference type="InterPro" id="IPR046278">
    <property type="entry name" value="DUF6311"/>
</dbReference>
<feature type="transmembrane region" description="Helical" evidence="1">
    <location>
        <begin position="375"/>
        <end position="392"/>
    </location>
</feature>
<comment type="caution">
    <text evidence="3">The sequence shown here is derived from an EMBL/GenBank/DDBJ whole genome shotgun (WGS) entry which is preliminary data.</text>
</comment>